<dbReference type="OrthoDB" id="2371514at2"/>
<keyword evidence="2" id="KW-0175">Coiled coil</keyword>
<comment type="caution">
    <text evidence="3">The sequence shown here is derived from an EMBL/GenBank/DDBJ whole genome shotgun (WGS) entry which is preliminary data.</text>
</comment>
<protein>
    <recommendedName>
        <fullName evidence="5">ISLre2 family transposase</fullName>
    </recommendedName>
</protein>
<dbReference type="EMBL" id="JYBP01000003">
    <property type="protein sequence ID" value="KJE28468.1"/>
    <property type="molecule type" value="Genomic_DNA"/>
</dbReference>
<dbReference type="NCBIfam" id="NF033529">
    <property type="entry name" value="transpos_ISLre2"/>
    <property type="match status" value="1"/>
</dbReference>
<reference evidence="3 4" key="1">
    <citation type="submission" date="2015-01" db="EMBL/GenBank/DDBJ databases">
        <authorList>
            <person name="Filippidou S."/>
            <person name="Jeanneret N."/>
            <person name="Russel-Delif L."/>
            <person name="Junier T."/>
            <person name="Wunderlin T."/>
            <person name="Molina V."/>
            <person name="Johnson S.L."/>
            <person name="Davenport K.W."/>
            <person name="Chain P.S."/>
            <person name="Dorador C."/>
            <person name="Junier P."/>
        </authorList>
    </citation>
    <scope>NUCLEOTIDE SEQUENCE [LARGE SCALE GENOMIC DNA]</scope>
    <source>
        <strain evidence="3 4">Et7/4</strain>
    </source>
</reference>
<dbReference type="AlphaFoldDB" id="A0A0D8BWA8"/>
<evidence type="ECO:0000256" key="1">
    <source>
        <dbReference type="ARBA" id="ARBA00006539"/>
    </source>
</evidence>
<evidence type="ECO:0000313" key="3">
    <source>
        <dbReference type="EMBL" id="KJE28468.1"/>
    </source>
</evidence>
<organism evidence="3 4">
    <name type="scientific">Geobacillus kaustophilus</name>
    <dbReference type="NCBI Taxonomy" id="1462"/>
    <lineage>
        <taxon>Bacteria</taxon>
        <taxon>Bacillati</taxon>
        <taxon>Bacillota</taxon>
        <taxon>Bacilli</taxon>
        <taxon>Bacillales</taxon>
        <taxon>Anoxybacillaceae</taxon>
        <taxon>Geobacillus</taxon>
        <taxon>Geobacillus thermoleovorans group</taxon>
    </lineage>
</organism>
<feature type="coiled-coil region" evidence="2">
    <location>
        <begin position="23"/>
        <end position="50"/>
    </location>
</feature>
<comment type="similarity">
    <text evidence="1">Belongs to the UPF0236 family.</text>
</comment>
<sequence>MQDYITDGVTLKDIEQSLFRHMQKEYGQLLQQLLEEIDRTLAEKRDKKRYALKDKRIIRMQTMFGEVEVKRNYYFDREKQKYVCLLDAFLQFDGAHGVSPWLEETAIHLAVTGSSYRQAAQSLEKLVGYACMSHETIRQLIVEAEVVEHREMEKKGRVFFIEADGLYIKRQRSRVKGKEEKIVTIHQGWEKHGKRVSLVNRRYYVHQTNEPIWEAVENFLIKEYGYDPLEDWVVINGDGAPWITACRDYFGKRGYFQLDRFHVARDIRQWFRHHPRYRAIRKALASQDEEGLLRELTSAVGTLGDEEKERQLQALVRRIEELPGCLRDYRIWLQEKGIETTNMRAMGSAEGTMHVFAKRSKNGRSWRDAGIDAMLRAIVAIKDTLPIRTRRGVICHVEEGEEMKRETIVQKAMKRIPSRVKEVIRGNIPYFRQSSGTPIYEALQALKGF</sequence>
<dbReference type="Pfam" id="PF06782">
    <property type="entry name" value="UPF0236"/>
    <property type="match status" value="1"/>
</dbReference>
<evidence type="ECO:0008006" key="5">
    <source>
        <dbReference type="Google" id="ProtNLM"/>
    </source>
</evidence>
<dbReference type="RefSeq" id="WP_044732136.1">
    <property type="nucleotide sequence ID" value="NZ_JYBP01000003.1"/>
</dbReference>
<accession>A0A0D8BWA8</accession>
<name>A0A0D8BWA8_GEOKU</name>
<evidence type="ECO:0000313" key="4">
    <source>
        <dbReference type="Proteomes" id="UP000032522"/>
    </source>
</evidence>
<dbReference type="Proteomes" id="UP000032522">
    <property type="component" value="Unassembled WGS sequence"/>
</dbReference>
<dbReference type="InterPro" id="IPR009620">
    <property type="entry name" value="UPF0236"/>
</dbReference>
<gene>
    <name evidence="3" type="ORF">LG52_2440</name>
</gene>
<dbReference type="PATRIC" id="fig|1462.6.peg.2729"/>
<evidence type="ECO:0000256" key="2">
    <source>
        <dbReference type="SAM" id="Coils"/>
    </source>
</evidence>
<proteinExistence type="inferred from homology"/>